<name>A0A5E8CIJ5_9ZZZZ</name>
<protein>
    <submittedName>
        <fullName evidence="2">Uncharacterized protein</fullName>
    </submittedName>
</protein>
<feature type="transmembrane region" description="Helical" evidence="1">
    <location>
        <begin position="7"/>
        <end position="25"/>
    </location>
</feature>
<proteinExistence type="predicted"/>
<dbReference type="AlphaFoldDB" id="A0A5E8CIJ5"/>
<evidence type="ECO:0000256" key="1">
    <source>
        <dbReference type="SAM" id="Phobius"/>
    </source>
</evidence>
<keyword evidence="1" id="KW-1133">Transmembrane helix</keyword>
<dbReference type="EMBL" id="CABVLZ010000002">
    <property type="protein sequence ID" value="VVU94897.1"/>
    <property type="molecule type" value="Genomic_DNA"/>
</dbReference>
<evidence type="ECO:0000313" key="2">
    <source>
        <dbReference type="EMBL" id="VVU94897.1"/>
    </source>
</evidence>
<keyword evidence="1" id="KW-0472">Membrane</keyword>
<organism evidence="2">
    <name type="scientific">seawater metagenome</name>
    <dbReference type="NCBI Taxonomy" id="1561972"/>
    <lineage>
        <taxon>unclassified sequences</taxon>
        <taxon>metagenomes</taxon>
        <taxon>ecological metagenomes</taxon>
    </lineage>
</organism>
<keyword evidence="1" id="KW-0812">Transmembrane</keyword>
<gene>
    <name evidence="2" type="ORF">CPAV1605_622</name>
</gene>
<feature type="transmembrane region" description="Helical" evidence="1">
    <location>
        <begin position="54"/>
        <end position="73"/>
    </location>
</feature>
<reference evidence="2" key="1">
    <citation type="submission" date="2019-09" db="EMBL/GenBank/DDBJ databases">
        <authorList>
            <person name="Needham M D."/>
        </authorList>
    </citation>
    <scope>NUCLEOTIDE SEQUENCE</scope>
</reference>
<sequence>MLGNLKIMLMSIMLFFAKMLVATKLKDALVGMVGLTTTDRFKKLGVREFKNTDIINFAFFMGICFTYVNKYLAEKVLTRIFIA</sequence>
<accession>A0A5E8CIJ5</accession>